<dbReference type="PRINTS" id="PR00046">
    <property type="entry name" value="SIGMA70FCT"/>
</dbReference>
<dbReference type="SUPFAM" id="SSF88946">
    <property type="entry name" value="Sigma2 domain of RNA polymerase sigma factors"/>
    <property type="match status" value="1"/>
</dbReference>
<protein>
    <recommendedName>
        <fullName evidence="5">RNA polymerase sigma-70 domain-containing protein</fullName>
    </recommendedName>
</protein>
<gene>
    <name evidence="6" type="ORF">B0T45_09935</name>
</gene>
<keyword evidence="1" id="KW-0805">Transcription regulation</keyword>
<dbReference type="Proteomes" id="UP000192721">
    <property type="component" value="Unassembled WGS sequence"/>
</dbReference>
<accession>A0A1W0D194</accession>
<dbReference type="NCBIfam" id="TIGR02937">
    <property type="entry name" value="sigma70-ECF"/>
    <property type="match status" value="1"/>
</dbReference>
<dbReference type="Pfam" id="PF04545">
    <property type="entry name" value="Sigma70_r4"/>
    <property type="match status" value="1"/>
</dbReference>
<evidence type="ECO:0000256" key="2">
    <source>
        <dbReference type="ARBA" id="ARBA00023082"/>
    </source>
</evidence>
<dbReference type="Gene3D" id="1.10.1740.10">
    <property type="match status" value="1"/>
</dbReference>
<feature type="domain" description="RNA polymerase sigma-70" evidence="5">
    <location>
        <begin position="59"/>
        <end position="72"/>
    </location>
</feature>
<keyword evidence="2" id="KW-0731">Sigma factor</keyword>
<dbReference type="PROSITE" id="PS00715">
    <property type="entry name" value="SIGMA70_1"/>
    <property type="match status" value="1"/>
</dbReference>
<dbReference type="InterPro" id="IPR014284">
    <property type="entry name" value="RNA_pol_sigma-70_dom"/>
</dbReference>
<dbReference type="Gene3D" id="1.20.140.160">
    <property type="match status" value="1"/>
</dbReference>
<dbReference type="GO" id="GO:0006352">
    <property type="term" value="P:DNA-templated transcription initiation"/>
    <property type="evidence" value="ECO:0007669"/>
    <property type="project" value="InterPro"/>
</dbReference>
<dbReference type="InterPro" id="IPR000943">
    <property type="entry name" value="RNA_pol_sigma70"/>
</dbReference>
<dbReference type="InterPro" id="IPR013325">
    <property type="entry name" value="RNA_pol_sigma_r2"/>
</dbReference>
<dbReference type="InterPro" id="IPR013324">
    <property type="entry name" value="RNA_pol_sigma_r3/r4-like"/>
</dbReference>
<comment type="caution">
    <text evidence="6">The sequence shown here is derived from an EMBL/GenBank/DDBJ whole genome shotgun (WGS) entry which is preliminary data.</text>
</comment>
<evidence type="ECO:0000313" key="7">
    <source>
        <dbReference type="Proteomes" id="UP000192721"/>
    </source>
</evidence>
<sequence length="240" mass="26746">MPTLSLPLDGGLRDLPQAATDTASSEARAALVEVHQPLVRILAARIYARRVGDSFEFYDVFHWGMVGLLEAIDRYRPECGVAFKTYAEYRIRGAILDQLARTSEVASQASARRKALQERVEAIEPDAAEPFDILRELSVELAIGFMLEDSGMYLAEPEAASEDTAYRSLELKETRRELLVGLAGVPDKAQKVLRLHYLNGVPFSEIARLMDLSKGRISQLHKEGLIFLRARLSSSKERVG</sequence>
<dbReference type="GO" id="GO:0016987">
    <property type="term" value="F:sigma factor activity"/>
    <property type="evidence" value="ECO:0007669"/>
    <property type="project" value="UniProtKB-KW"/>
</dbReference>
<evidence type="ECO:0000256" key="3">
    <source>
        <dbReference type="ARBA" id="ARBA00023125"/>
    </source>
</evidence>
<dbReference type="InterPro" id="IPR007630">
    <property type="entry name" value="RNA_pol_sigma70_r4"/>
</dbReference>
<evidence type="ECO:0000256" key="1">
    <source>
        <dbReference type="ARBA" id="ARBA00023015"/>
    </source>
</evidence>
<dbReference type="AlphaFoldDB" id="A0A1W0D194"/>
<evidence type="ECO:0000313" key="6">
    <source>
        <dbReference type="EMBL" id="OQS40703.1"/>
    </source>
</evidence>
<dbReference type="InterPro" id="IPR007627">
    <property type="entry name" value="RNA_pol_sigma70_r2"/>
</dbReference>
<dbReference type="PANTHER" id="PTHR30385">
    <property type="entry name" value="SIGMA FACTOR F FLAGELLAR"/>
    <property type="match status" value="1"/>
</dbReference>
<evidence type="ECO:0000259" key="5">
    <source>
        <dbReference type="PROSITE" id="PS00715"/>
    </source>
</evidence>
<name>A0A1W0D194_9NEIS</name>
<reference evidence="6 7" key="1">
    <citation type="submission" date="2017-02" db="EMBL/GenBank/DDBJ databases">
        <title>Chromobacterium haemolyticum H5244.</title>
        <authorList>
            <person name="Gulvik C.A."/>
        </authorList>
    </citation>
    <scope>NUCLEOTIDE SEQUENCE [LARGE SCALE GENOMIC DNA]</scope>
    <source>
        <strain evidence="6 7">H5244</strain>
    </source>
</reference>
<dbReference type="GO" id="GO:0003677">
    <property type="term" value="F:DNA binding"/>
    <property type="evidence" value="ECO:0007669"/>
    <property type="project" value="UniProtKB-KW"/>
</dbReference>
<evidence type="ECO:0000256" key="4">
    <source>
        <dbReference type="ARBA" id="ARBA00023163"/>
    </source>
</evidence>
<keyword evidence="4" id="KW-0804">Transcription</keyword>
<dbReference type="EMBL" id="MUKV01000010">
    <property type="protein sequence ID" value="OQS40703.1"/>
    <property type="molecule type" value="Genomic_DNA"/>
</dbReference>
<dbReference type="RefSeq" id="WP_081555379.1">
    <property type="nucleotide sequence ID" value="NZ_MUKV01000010.1"/>
</dbReference>
<dbReference type="SUPFAM" id="SSF88659">
    <property type="entry name" value="Sigma3 and sigma4 domains of RNA polymerase sigma factors"/>
    <property type="match status" value="1"/>
</dbReference>
<proteinExistence type="predicted"/>
<keyword evidence="3" id="KW-0238">DNA-binding</keyword>
<dbReference type="Pfam" id="PF04542">
    <property type="entry name" value="Sigma70_r2"/>
    <property type="match status" value="1"/>
</dbReference>
<organism evidence="6 7">
    <name type="scientific">Chromobacterium haemolyticum</name>
    <dbReference type="NCBI Taxonomy" id="394935"/>
    <lineage>
        <taxon>Bacteria</taxon>
        <taxon>Pseudomonadati</taxon>
        <taxon>Pseudomonadota</taxon>
        <taxon>Betaproteobacteria</taxon>
        <taxon>Neisseriales</taxon>
        <taxon>Chromobacteriaceae</taxon>
        <taxon>Chromobacterium</taxon>
    </lineage>
</organism>